<dbReference type="OrthoDB" id="9797806at2"/>
<reference evidence="2" key="2">
    <citation type="submission" date="2020-02" db="EMBL/GenBank/DDBJ databases">
        <authorList>
            <person name="Littmann E."/>
            <person name="Sorbara M."/>
        </authorList>
    </citation>
    <scope>NUCLEOTIDE SEQUENCE</scope>
    <source>
        <strain evidence="2">MSK.17.11</strain>
        <strain evidence="1">MSK.17.38</strain>
    </source>
</reference>
<evidence type="ECO:0000313" key="1">
    <source>
        <dbReference type="EMBL" id="NSK15027.1"/>
    </source>
</evidence>
<gene>
    <name evidence="2" type="ORF">G5A66_09130</name>
    <name evidence="1" type="ORF">G5A75_09150</name>
</gene>
<evidence type="ECO:0000313" key="4">
    <source>
        <dbReference type="Proteomes" id="UP000701680"/>
    </source>
</evidence>
<name>A0A850HL25_9FIRM</name>
<evidence type="ECO:0000313" key="2">
    <source>
        <dbReference type="EMBL" id="NVH58801.1"/>
    </source>
</evidence>
<dbReference type="RefSeq" id="WP_101696008.1">
    <property type="nucleotide sequence ID" value="NZ_JAAITX010000006.1"/>
</dbReference>
<evidence type="ECO:0000313" key="3">
    <source>
        <dbReference type="Proteomes" id="UP000528555"/>
    </source>
</evidence>
<dbReference type="EMBL" id="JAAIUO010000006">
    <property type="protein sequence ID" value="NSK15027.1"/>
    <property type="molecule type" value="Genomic_DNA"/>
</dbReference>
<keyword evidence="3" id="KW-1185">Reference proteome</keyword>
<organism evidence="2 3">
    <name type="scientific">Dorea phocaeensis</name>
    <dbReference type="NCBI Taxonomy" id="2040291"/>
    <lineage>
        <taxon>Bacteria</taxon>
        <taxon>Bacillati</taxon>
        <taxon>Bacillota</taxon>
        <taxon>Clostridia</taxon>
        <taxon>Lachnospirales</taxon>
        <taxon>Lachnospiraceae</taxon>
        <taxon>Dorea</taxon>
    </lineage>
</organism>
<dbReference type="Proteomes" id="UP000528555">
    <property type="component" value="Unassembled WGS sequence"/>
</dbReference>
<proteinExistence type="predicted"/>
<dbReference type="AlphaFoldDB" id="A0A850HL25"/>
<reference evidence="3 4" key="1">
    <citation type="journal article" date="2020" name="Cell Host Microbe">
        <title>Functional and Genomic Variation between Human-Derived Isolates of Lachnospiraceae Reveals Inter- and Intra-Species Diversity.</title>
        <authorList>
            <person name="Sorbara M.T."/>
            <person name="Littmann E.R."/>
            <person name="Fontana E."/>
            <person name="Moody T.U."/>
            <person name="Kohout C.E."/>
            <person name="Gjonbalaj M."/>
            <person name="Eaton V."/>
            <person name="Seok R."/>
            <person name="Leiner I.M."/>
            <person name="Pamer E.G."/>
        </authorList>
    </citation>
    <scope>NUCLEOTIDE SEQUENCE [LARGE SCALE GENOMIC DNA]</scope>
    <source>
        <strain evidence="2 3">MSK.17.11</strain>
        <strain evidence="1 4">MSK.17.38</strain>
    </source>
</reference>
<sequence>MRQYHRIVKETQELDTIVCNCCGKRIPVIEGVPAEDVLEVEKRWGYASGKDNQVHRFELCEDCYDEMVRRFRVKPEGWS</sequence>
<comment type="caution">
    <text evidence="2">The sequence shown here is derived from an EMBL/GenBank/DDBJ whole genome shotgun (WGS) entry which is preliminary data.</text>
</comment>
<dbReference type="EMBL" id="JAAITX010000006">
    <property type="protein sequence ID" value="NVH58801.1"/>
    <property type="molecule type" value="Genomic_DNA"/>
</dbReference>
<accession>A0A850HL25</accession>
<dbReference type="Proteomes" id="UP000701680">
    <property type="component" value="Unassembled WGS sequence"/>
</dbReference>
<protein>
    <submittedName>
        <fullName evidence="2">Uncharacterized protein</fullName>
    </submittedName>
</protein>